<evidence type="ECO:0000313" key="3">
    <source>
        <dbReference type="Proteomes" id="UP001375240"/>
    </source>
</evidence>
<keyword evidence="3" id="KW-1185">Reference proteome</keyword>
<keyword evidence="1" id="KW-1133">Transmembrane helix</keyword>
<accession>A0AAV9VDH0</accession>
<protein>
    <submittedName>
        <fullName evidence="2">Uncharacterized protein</fullName>
    </submittedName>
</protein>
<dbReference type="Proteomes" id="UP001375240">
    <property type="component" value="Unassembled WGS sequence"/>
</dbReference>
<gene>
    <name evidence="2" type="ORF">TWF696_000351</name>
</gene>
<dbReference type="EMBL" id="JAVHNQ010000001">
    <property type="protein sequence ID" value="KAK6359186.1"/>
    <property type="molecule type" value="Genomic_DNA"/>
</dbReference>
<keyword evidence="1" id="KW-0812">Transmembrane</keyword>
<evidence type="ECO:0000313" key="2">
    <source>
        <dbReference type="EMBL" id="KAK6359186.1"/>
    </source>
</evidence>
<name>A0AAV9VDH0_9PEZI</name>
<dbReference type="AlphaFoldDB" id="A0AAV9VDH0"/>
<dbReference type="PANTHER" id="PTHR35895">
    <property type="entry name" value="CHROMOSOME 16, WHOLE GENOME SHOTGUN SEQUENCE"/>
    <property type="match status" value="1"/>
</dbReference>
<dbReference type="Pfam" id="PF12505">
    <property type="entry name" value="DUF3712"/>
    <property type="match status" value="1"/>
</dbReference>
<keyword evidence="1" id="KW-0472">Membrane</keyword>
<dbReference type="GO" id="GO:0000329">
    <property type="term" value="C:fungal-type vacuole membrane"/>
    <property type="evidence" value="ECO:0007669"/>
    <property type="project" value="InterPro"/>
</dbReference>
<proteinExistence type="predicted"/>
<evidence type="ECO:0000256" key="1">
    <source>
        <dbReference type="SAM" id="Phobius"/>
    </source>
</evidence>
<organism evidence="2 3">
    <name type="scientific">Orbilia brochopaga</name>
    <dbReference type="NCBI Taxonomy" id="3140254"/>
    <lineage>
        <taxon>Eukaryota</taxon>
        <taxon>Fungi</taxon>
        <taxon>Dikarya</taxon>
        <taxon>Ascomycota</taxon>
        <taxon>Pezizomycotina</taxon>
        <taxon>Orbiliomycetes</taxon>
        <taxon>Orbiliales</taxon>
        <taxon>Orbiliaceae</taxon>
        <taxon>Orbilia</taxon>
    </lineage>
</organism>
<dbReference type="PANTHER" id="PTHR35895:SF1">
    <property type="entry name" value="LIPID-BINDING SERUM GLYCOPROTEIN C-TERMINAL DOMAIN-CONTAINING PROTEIN"/>
    <property type="match status" value="1"/>
</dbReference>
<dbReference type="InterPro" id="IPR046368">
    <property type="entry name" value="Tag1"/>
</dbReference>
<reference evidence="2 3" key="1">
    <citation type="submission" date="2019-10" db="EMBL/GenBank/DDBJ databases">
        <authorList>
            <person name="Palmer J.M."/>
        </authorList>
    </citation>
    <scope>NUCLEOTIDE SEQUENCE [LARGE SCALE GENOMIC DNA]</scope>
    <source>
        <strain evidence="2 3">TWF696</strain>
    </source>
</reference>
<dbReference type="InterPro" id="IPR022185">
    <property type="entry name" value="DUF3712"/>
</dbReference>
<sequence length="330" mass="35974">MSDKDMKFETVEDARAVPVTRGQRFKRHCARRWWIYLIAGLVIALAAVLGIIFGAIPAIAQSSVNDSKLQVDGIAITSPSNTQFTLSMNSTVHAHTPVSASFSPQTFEMFLPPSDGQAIVPFMSLSIGSLKVADTFTINVSDVATNIMNEEAYLAFSEQVLRNPTLNLGVRSNPQVNVGAIKFHVDYQKTVELKGLNGLSGIKLYNPTILDTPMEDGTNMVTDGVIPNPSSFTLQVGDLTVDMALKSINMDLGYSVVKDLTLHPGDNKVKIYNHVKPELIKNLLFISSLKGKNTDILLTANSTVFNGEHITWLEKPLHDAPPVVAVLNPE</sequence>
<feature type="transmembrane region" description="Helical" evidence="1">
    <location>
        <begin position="33"/>
        <end position="60"/>
    </location>
</feature>
<comment type="caution">
    <text evidence="2">The sequence shown here is derived from an EMBL/GenBank/DDBJ whole genome shotgun (WGS) entry which is preliminary data.</text>
</comment>